<sequence length="268" mass="30653">MGIYVVVANQFEDFARHENVMSYSALLQALKTSGQSVLRGCKVIAGQGLGRKEIQHAYRMAIASGYADEFDHWNLWTDAELAGQELAHKRQRKNVLISVPEKHDEGLYTANLLLHAENELMLDHLTGQHVQGMVLLEACRQMFLAVTERFHLDDYKPHKRYFVLNEMNVRYTAFAFPLPAQIRYRLIDLKQPRPDRVEVQATMEVWQGEHPVTGVEVKFCVMDAERLGLREATLASRALSSQVSTLRRRLRMTPCTDAQLMTEPISTL</sequence>
<proteinExistence type="predicted"/>
<reference evidence="2 3" key="1">
    <citation type="submission" date="2018-12" db="EMBL/GenBank/DDBJ databases">
        <authorList>
            <consortium name="Pathogen Informatics"/>
        </authorList>
    </citation>
    <scope>NUCLEOTIDE SEQUENCE [LARGE SCALE GENOMIC DNA]</scope>
    <source>
        <strain evidence="2 3">NCTC7357</strain>
    </source>
</reference>
<dbReference type="Proteomes" id="UP000277437">
    <property type="component" value="Chromosome"/>
</dbReference>
<dbReference type="RefSeq" id="WP_124324675.1">
    <property type="nucleotide sequence ID" value="NZ_CP118137.1"/>
</dbReference>
<accession>A0AAX3FTJ5</accession>
<evidence type="ECO:0000259" key="1">
    <source>
        <dbReference type="Pfam" id="PF03756"/>
    </source>
</evidence>
<gene>
    <name evidence="2" type="ORF">NCTC7357_00873</name>
</gene>
<name>A0AAX3FTJ5_9PSED</name>
<dbReference type="InterPro" id="IPR005509">
    <property type="entry name" value="AfsA_hotdog_dom"/>
</dbReference>
<feature type="domain" description="A-factor biosynthesis hotdog" evidence="1">
    <location>
        <begin position="88"/>
        <end position="220"/>
    </location>
</feature>
<protein>
    <submittedName>
        <fullName evidence="2">A-factor biosynthesis hotdog domain</fullName>
    </submittedName>
</protein>
<evidence type="ECO:0000313" key="3">
    <source>
        <dbReference type="Proteomes" id="UP000277437"/>
    </source>
</evidence>
<dbReference type="AlphaFoldDB" id="A0AAX3FTJ5"/>
<dbReference type="EMBL" id="LR134334">
    <property type="protein sequence ID" value="VEF72637.1"/>
    <property type="molecule type" value="Genomic_DNA"/>
</dbReference>
<evidence type="ECO:0000313" key="2">
    <source>
        <dbReference type="EMBL" id="VEF72637.1"/>
    </source>
</evidence>
<dbReference type="Pfam" id="PF03756">
    <property type="entry name" value="AfsA"/>
    <property type="match status" value="1"/>
</dbReference>
<organism evidence="2 3">
    <name type="scientific">Pseudomonas chlororaphis</name>
    <dbReference type="NCBI Taxonomy" id="587753"/>
    <lineage>
        <taxon>Bacteria</taxon>
        <taxon>Pseudomonadati</taxon>
        <taxon>Pseudomonadota</taxon>
        <taxon>Gammaproteobacteria</taxon>
        <taxon>Pseudomonadales</taxon>
        <taxon>Pseudomonadaceae</taxon>
        <taxon>Pseudomonas</taxon>
    </lineage>
</organism>